<feature type="transmembrane region" description="Helical" evidence="7">
    <location>
        <begin position="294"/>
        <end position="317"/>
    </location>
</feature>
<evidence type="ECO:0000313" key="10">
    <source>
        <dbReference type="Proteomes" id="UP000605253"/>
    </source>
</evidence>
<dbReference type="GO" id="GO:0005886">
    <property type="term" value="C:plasma membrane"/>
    <property type="evidence" value="ECO:0007669"/>
    <property type="project" value="UniProtKB-SubCell"/>
</dbReference>
<dbReference type="InterPro" id="IPR032818">
    <property type="entry name" value="DedA-like"/>
</dbReference>
<feature type="transmembrane region" description="Helical" evidence="7">
    <location>
        <begin position="245"/>
        <end position="264"/>
    </location>
</feature>
<dbReference type="Pfam" id="PF09335">
    <property type="entry name" value="VTT_dom"/>
    <property type="match status" value="1"/>
</dbReference>
<dbReference type="PANTHER" id="PTHR30353">
    <property type="entry name" value="INNER MEMBRANE PROTEIN DEDA-RELATED"/>
    <property type="match status" value="1"/>
</dbReference>
<feature type="transmembrane region" description="Helical" evidence="7">
    <location>
        <begin position="183"/>
        <end position="207"/>
    </location>
</feature>
<evidence type="ECO:0000256" key="3">
    <source>
        <dbReference type="ARBA" id="ARBA00022475"/>
    </source>
</evidence>
<comment type="similarity">
    <text evidence="2">Belongs to the DedA family.</text>
</comment>
<evidence type="ECO:0000259" key="8">
    <source>
        <dbReference type="Pfam" id="PF09335"/>
    </source>
</evidence>
<evidence type="ECO:0000256" key="4">
    <source>
        <dbReference type="ARBA" id="ARBA00022692"/>
    </source>
</evidence>
<dbReference type="Proteomes" id="UP000605253">
    <property type="component" value="Unassembled WGS sequence"/>
</dbReference>
<feature type="transmembrane region" description="Helical" evidence="7">
    <location>
        <begin position="408"/>
        <end position="427"/>
    </location>
</feature>
<feature type="transmembrane region" description="Helical" evidence="7">
    <location>
        <begin position="34"/>
        <end position="58"/>
    </location>
</feature>
<keyword evidence="3" id="KW-1003">Cell membrane</keyword>
<proteinExistence type="inferred from homology"/>
<comment type="caution">
    <text evidence="9">The sequence shown here is derived from an EMBL/GenBank/DDBJ whole genome shotgun (WGS) entry which is preliminary data.</text>
</comment>
<evidence type="ECO:0000313" key="9">
    <source>
        <dbReference type="EMBL" id="GGF88173.1"/>
    </source>
</evidence>
<dbReference type="AlphaFoldDB" id="A0A917CGZ3"/>
<feature type="transmembrane region" description="Helical" evidence="7">
    <location>
        <begin position="439"/>
        <end position="459"/>
    </location>
</feature>
<keyword evidence="10" id="KW-1185">Reference proteome</keyword>
<reference evidence="9" key="1">
    <citation type="journal article" date="2014" name="Int. J. Syst. Evol. Microbiol.">
        <title>Complete genome sequence of Corynebacterium casei LMG S-19264T (=DSM 44701T), isolated from a smear-ripened cheese.</title>
        <authorList>
            <consortium name="US DOE Joint Genome Institute (JGI-PGF)"/>
            <person name="Walter F."/>
            <person name="Albersmeier A."/>
            <person name="Kalinowski J."/>
            <person name="Ruckert C."/>
        </authorList>
    </citation>
    <scope>NUCLEOTIDE SEQUENCE</scope>
    <source>
        <strain evidence="9">CGMCC 1.12181</strain>
    </source>
</reference>
<evidence type="ECO:0000256" key="1">
    <source>
        <dbReference type="ARBA" id="ARBA00004651"/>
    </source>
</evidence>
<evidence type="ECO:0000256" key="5">
    <source>
        <dbReference type="ARBA" id="ARBA00022989"/>
    </source>
</evidence>
<organism evidence="9 10">
    <name type="scientific">Marinicella pacifica</name>
    <dbReference type="NCBI Taxonomy" id="1171543"/>
    <lineage>
        <taxon>Bacteria</taxon>
        <taxon>Pseudomonadati</taxon>
        <taxon>Pseudomonadota</taxon>
        <taxon>Gammaproteobacteria</taxon>
        <taxon>Lysobacterales</taxon>
        <taxon>Marinicellaceae</taxon>
        <taxon>Marinicella</taxon>
    </lineage>
</organism>
<dbReference type="EMBL" id="BMEO01000002">
    <property type="protein sequence ID" value="GGF88173.1"/>
    <property type="molecule type" value="Genomic_DNA"/>
</dbReference>
<feature type="domain" description="VTT" evidence="8">
    <location>
        <begin position="41"/>
        <end position="164"/>
    </location>
</feature>
<keyword evidence="6 7" id="KW-0472">Membrane</keyword>
<evidence type="ECO:0000256" key="7">
    <source>
        <dbReference type="SAM" id="Phobius"/>
    </source>
</evidence>
<dbReference type="InterPro" id="IPR032816">
    <property type="entry name" value="VTT_dom"/>
</dbReference>
<reference evidence="9" key="2">
    <citation type="submission" date="2020-09" db="EMBL/GenBank/DDBJ databases">
        <authorList>
            <person name="Sun Q."/>
            <person name="Zhou Y."/>
        </authorList>
    </citation>
    <scope>NUCLEOTIDE SEQUENCE</scope>
    <source>
        <strain evidence="9">CGMCC 1.12181</strain>
    </source>
</reference>
<feature type="transmembrane region" description="Helical" evidence="7">
    <location>
        <begin position="324"/>
        <end position="341"/>
    </location>
</feature>
<feature type="transmembrane region" description="Helical" evidence="7">
    <location>
        <begin position="145"/>
        <end position="171"/>
    </location>
</feature>
<comment type="subcellular location">
    <subcellularLocation>
        <location evidence="1">Cell membrane</location>
        <topology evidence="1">Multi-pass membrane protein</topology>
    </subcellularLocation>
</comment>
<evidence type="ECO:0000256" key="2">
    <source>
        <dbReference type="ARBA" id="ARBA00010792"/>
    </source>
</evidence>
<keyword evidence="4 7" id="KW-0812">Transmembrane</keyword>
<gene>
    <name evidence="9" type="ORF">GCM10011365_06630</name>
</gene>
<dbReference type="PANTHER" id="PTHR30353:SF15">
    <property type="entry name" value="INNER MEMBRANE PROTEIN YABI"/>
    <property type="match status" value="1"/>
</dbReference>
<feature type="transmembrane region" description="Helical" evidence="7">
    <location>
        <begin position="384"/>
        <end position="402"/>
    </location>
</feature>
<protein>
    <submittedName>
        <fullName evidence="9">Membrane protein</fullName>
    </submittedName>
</protein>
<sequence>MEAEGWVKDVFDWVQQNPNWTGLIIFGFSFLESLLLVGIIFPGAAFLVSLGALIGLGVLDFYSAWFWASFGGFAGDGISYWIGYHYREKLLTKWPINRFPNLIHNGQRFFKKYGIISIIIGRFVGPVRPIIPAIVGIMAMPVKRYVAISFLASVLWAPFYLLPGILFGSAIESMAKVAVKLAGLALVLVALVWLTFWLIQFIYQLLVPRAYRWLSRMLAWSQKHPKLGHITSGLIDPRQPETGSLAMMAFILAIFTVLVIVFMAGNQWLIGWNQASEGFFYTFHNPWTVPPMRWLLYLGHDLVIWLMTGFITAWLIYRRLYLALGHWLILSLSAYVFSVIICRMDHGRWHLIASHHAFWYVAVIAFWAILVAGAYPIKWRSWPYILTAVLSALYLFATLFFFKLSLPVALLSGIMAAIWAMVVGIAFRTRYRRQFLGLPLKLIFMVTTLTAPLAAWLFFPGSSHIIKPQWLAQQDYNTTTGWANTGKQQLDIHISGDLQVLQNGLVQQGWQTLPVKTWGNVIAALAASKKGDLPLLSYVHKGELEHVLMTKKHGEQLWALRIWPDSSTQPNQWSATVTRHKRDTDLWFFHHWGYVGTVADKSALQQDFNHAGFRFTPTINGWQLDITDAPQM</sequence>
<keyword evidence="5 7" id="KW-1133">Transmembrane helix</keyword>
<name>A0A917CGZ3_9GAMM</name>
<accession>A0A917CGZ3</accession>
<dbReference type="RefSeq" id="WP_188364255.1">
    <property type="nucleotide sequence ID" value="NZ_BAABJF010000032.1"/>
</dbReference>
<evidence type="ECO:0000256" key="6">
    <source>
        <dbReference type="ARBA" id="ARBA00023136"/>
    </source>
</evidence>
<feature type="transmembrane region" description="Helical" evidence="7">
    <location>
        <begin position="357"/>
        <end position="377"/>
    </location>
</feature>